<organism evidence="2">
    <name type="scientific">Trichuris suis</name>
    <name type="common">pig whipworm</name>
    <dbReference type="NCBI Taxonomy" id="68888"/>
    <lineage>
        <taxon>Eukaryota</taxon>
        <taxon>Metazoa</taxon>
        <taxon>Ecdysozoa</taxon>
        <taxon>Nematoda</taxon>
        <taxon>Enoplea</taxon>
        <taxon>Dorylaimia</taxon>
        <taxon>Trichinellida</taxon>
        <taxon>Trichuridae</taxon>
        <taxon>Trichuris</taxon>
    </lineage>
</organism>
<reference evidence="2" key="1">
    <citation type="journal article" date="2014" name="Nat. Genet.">
        <title>Genome and transcriptome of the porcine whipworm Trichuris suis.</title>
        <authorList>
            <person name="Jex A.R."/>
            <person name="Nejsum P."/>
            <person name="Schwarz E.M."/>
            <person name="Hu L."/>
            <person name="Young N.D."/>
            <person name="Hall R.S."/>
            <person name="Korhonen P.K."/>
            <person name="Liao S."/>
            <person name="Thamsborg S."/>
            <person name="Xia J."/>
            <person name="Xu P."/>
            <person name="Wang S."/>
            <person name="Scheerlinck J.P."/>
            <person name="Hofmann A."/>
            <person name="Sternberg P.W."/>
            <person name="Wang J."/>
            <person name="Gasser R.B."/>
        </authorList>
    </citation>
    <scope>NUCLEOTIDE SEQUENCE [LARGE SCALE GENOMIC DNA]</scope>
    <source>
        <strain evidence="2">DCEP-RM93F</strain>
    </source>
</reference>
<dbReference type="Proteomes" id="UP000030758">
    <property type="component" value="Unassembled WGS sequence"/>
</dbReference>
<feature type="compositionally biased region" description="Polar residues" evidence="1">
    <location>
        <begin position="40"/>
        <end position="52"/>
    </location>
</feature>
<dbReference type="EMBL" id="KL367551">
    <property type="protein sequence ID" value="KFD64775.1"/>
    <property type="molecule type" value="Genomic_DNA"/>
</dbReference>
<name>A0A085N5M9_9BILA</name>
<gene>
    <name evidence="2" type="ORF">M514_23098</name>
</gene>
<feature type="compositionally biased region" description="Polar residues" evidence="1">
    <location>
        <begin position="1"/>
        <end position="21"/>
    </location>
</feature>
<accession>A0A085N5M9</accession>
<feature type="region of interest" description="Disordered" evidence="1">
    <location>
        <begin position="1"/>
        <end position="52"/>
    </location>
</feature>
<protein>
    <submittedName>
        <fullName evidence="2">Uncharacterized protein</fullName>
    </submittedName>
</protein>
<proteinExistence type="predicted"/>
<evidence type="ECO:0000313" key="2">
    <source>
        <dbReference type="EMBL" id="KFD64775.1"/>
    </source>
</evidence>
<dbReference type="AlphaFoldDB" id="A0A085N5M9"/>
<sequence>MYSITSVRSTNNLSRASSLKVGQNEPESYGTRRLLETQRTDNTNRSNRDPTSAQCVARLVGLHGYKPLHPTNFGRDLSCQLYLEPSSLDPTNAFYGINWFGKEEEFPPPRFSELSGLASTCRSTMDVSTEEPK</sequence>
<evidence type="ECO:0000256" key="1">
    <source>
        <dbReference type="SAM" id="MobiDB-lite"/>
    </source>
</evidence>